<dbReference type="AlphaFoldDB" id="A0AAN9PDU7"/>
<protein>
    <recommendedName>
        <fullName evidence="4">NB-ARC domain-containing protein</fullName>
    </recommendedName>
</protein>
<evidence type="ECO:0000313" key="2">
    <source>
        <dbReference type="EMBL" id="KAK7295113.1"/>
    </source>
</evidence>
<accession>A0AAN9PDU7</accession>
<dbReference type="GO" id="GO:0006952">
    <property type="term" value="P:defense response"/>
    <property type="evidence" value="ECO:0007669"/>
    <property type="project" value="InterPro"/>
</dbReference>
<feature type="transmembrane region" description="Helical" evidence="1">
    <location>
        <begin position="12"/>
        <end position="38"/>
    </location>
</feature>
<gene>
    <name evidence="2" type="ORF">RJT34_18017</name>
</gene>
<comment type="caution">
    <text evidence="2">The sequence shown here is derived from an EMBL/GenBank/DDBJ whole genome shotgun (WGS) entry which is preliminary data.</text>
</comment>
<dbReference type="Proteomes" id="UP001359559">
    <property type="component" value="Unassembled WGS sequence"/>
</dbReference>
<dbReference type="SUPFAM" id="SSF52540">
    <property type="entry name" value="P-loop containing nucleoside triphosphate hydrolases"/>
    <property type="match status" value="1"/>
</dbReference>
<reference evidence="2 3" key="1">
    <citation type="submission" date="2024-01" db="EMBL/GenBank/DDBJ databases">
        <title>The genomes of 5 underutilized Papilionoideae crops provide insights into root nodulation and disease resistance.</title>
        <authorList>
            <person name="Yuan L."/>
        </authorList>
    </citation>
    <scope>NUCLEOTIDE SEQUENCE [LARGE SCALE GENOMIC DNA]</scope>
    <source>
        <strain evidence="2">LY-2023</strain>
        <tissue evidence="2">Leaf</tissue>
    </source>
</reference>
<dbReference type="EMBL" id="JAYKXN010000004">
    <property type="protein sequence ID" value="KAK7295113.1"/>
    <property type="molecule type" value="Genomic_DNA"/>
</dbReference>
<name>A0AAN9PDU7_CLITE</name>
<keyword evidence="1" id="KW-1133">Transmembrane helix</keyword>
<keyword evidence="1" id="KW-0812">Transmembrane</keyword>
<keyword evidence="1" id="KW-0472">Membrane</keyword>
<dbReference type="PANTHER" id="PTHR11017">
    <property type="entry name" value="LEUCINE-RICH REPEAT-CONTAINING PROTEIN"/>
    <property type="match status" value="1"/>
</dbReference>
<sequence>MLFDQPSIHSGIYALVFFSPLIDDIIDLFLLCVHYYVIYNCYQQFLYRHEEKIMDYIAQHIHKTLIAKLPSCTENLVGIASRVEEVNNLIIMGLNDVRFIGIWGMGGIVKTTIARKQSDNHFKRYAFAKDTVFVELMRLKG</sequence>
<dbReference type="InterPro" id="IPR044974">
    <property type="entry name" value="Disease_R_plants"/>
</dbReference>
<keyword evidence="3" id="KW-1185">Reference proteome</keyword>
<organism evidence="2 3">
    <name type="scientific">Clitoria ternatea</name>
    <name type="common">Butterfly pea</name>
    <dbReference type="NCBI Taxonomy" id="43366"/>
    <lineage>
        <taxon>Eukaryota</taxon>
        <taxon>Viridiplantae</taxon>
        <taxon>Streptophyta</taxon>
        <taxon>Embryophyta</taxon>
        <taxon>Tracheophyta</taxon>
        <taxon>Spermatophyta</taxon>
        <taxon>Magnoliopsida</taxon>
        <taxon>eudicotyledons</taxon>
        <taxon>Gunneridae</taxon>
        <taxon>Pentapetalae</taxon>
        <taxon>rosids</taxon>
        <taxon>fabids</taxon>
        <taxon>Fabales</taxon>
        <taxon>Fabaceae</taxon>
        <taxon>Papilionoideae</taxon>
        <taxon>50 kb inversion clade</taxon>
        <taxon>NPAAA clade</taxon>
        <taxon>indigoferoid/millettioid clade</taxon>
        <taxon>Phaseoleae</taxon>
        <taxon>Clitoria</taxon>
    </lineage>
</organism>
<dbReference type="Gene3D" id="3.40.50.300">
    <property type="entry name" value="P-loop containing nucleotide triphosphate hydrolases"/>
    <property type="match status" value="1"/>
</dbReference>
<evidence type="ECO:0000256" key="1">
    <source>
        <dbReference type="SAM" id="Phobius"/>
    </source>
</evidence>
<dbReference type="InterPro" id="IPR027417">
    <property type="entry name" value="P-loop_NTPase"/>
</dbReference>
<dbReference type="PANTHER" id="PTHR11017:SF559">
    <property type="entry name" value="DISEASE RESISTANCE PROTEIN CHL1"/>
    <property type="match status" value="1"/>
</dbReference>
<evidence type="ECO:0008006" key="4">
    <source>
        <dbReference type="Google" id="ProtNLM"/>
    </source>
</evidence>
<proteinExistence type="predicted"/>
<evidence type="ECO:0000313" key="3">
    <source>
        <dbReference type="Proteomes" id="UP001359559"/>
    </source>
</evidence>